<feature type="domain" description="Methyltransferase type 11" evidence="2">
    <location>
        <begin position="68"/>
        <end position="114"/>
    </location>
</feature>
<protein>
    <submittedName>
        <fullName evidence="3">Glycosyl transferase, group 2 family protein</fullName>
    </submittedName>
</protein>
<dbReference type="CDD" id="cd04184">
    <property type="entry name" value="GT2_RfbC_Mx_like"/>
    <property type="match status" value="1"/>
</dbReference>
<evidence type="ECO:0000259" key="2">
    <source>
        <dbReference type="Pfam" id="PF08241"/>
    </source>
</evidence>
<dbReference type="GO" id="GO:0016757">
    <property type="term" value="F:glycosyltransferase activity"/>
    <property type="evidence" value="ECO:0007669"/>
    <property type="project" value="UniProtKB-KW"/>
</dbReference>
<dbReference type="SUPFAM" id="SSF53448">
    <property type="entry name" value="Nucleotide-diphospho-sugar transferases"/>
    <property type="match status" value="2"/>
</dbReference>
<dbReference type="PANTHER" id="PTHR43179">
    <property type="entry name" value="RHAMNOSYLTRANSFERASE WBBL"/>
    <property type="match status" value="1"/>
</dbReference>
<feature type="domain" description="Glycosyltransferase 2-like" evidence="1">
    <location>
        <begin position="591"/>
        <end position="750"/>
    </location>
</feature>
<sequence length="1120" mass="128906">MNSDLDLMNLPFDLFTRDFLIQKLINSIRKNNDESLKILDVGGRAGNLRDFLPNDEIYILDIRRGEESNYVIGDISHAPYKDFSFDVVVSSDVYEHIPNEDREKVVHEMLRISKNYIILGAPFESKEVADAEIKACNYFREIVGEPHPWLKEHIENGLPSQKKFEEFLQSTGVDFLTIKTNNVSNWLLFQLFIFYAYKYGIPAEKVSRIYRYYNENFIDLGDFLEPTYRKIYLFSKKEALPKIDFRSSGRKDLVKYHTLQALIFETLGELTDSRDTHIHNLESIINQNNKQIALQIETAKGKENQIVALNEVVQDRENQISALDEAVQKKDAQIIKQRTLIAENNRILNDIQSSTTWQLLTKYQSLVDRTLPISTKRRSTYDLGILSLRILVKDGFRAFFYKIQERYGKKDLDLSNIPMFETNVTSSVEPLSLAKPLCGQFTFVANNLNEIKIFTATYQRKNSDLEFQIMDSEGHLLRKEKIKGYRVLDNDYTSFKFKPITDSKGKTFFFKITSKGKTDAAIWHSKNGNLEGLDLYYNNQPLKGSISFQAFADLGMKSPYDLWILKNEPAEAKLEQYKTEIQNFNYQPKISVVTPVYNPDVAWIKAAIESIRNQVYQNWELCLADASTKEDVRNCLETYAKKDSRIKVKSLSENKGISGNSNEARFLATGEYIGLLDHDDELSPDALYEVVKHLQDNPRADMIYSDEDKINLDGKRQDAFFKPDWAEDMFLAHNYLCHFTVIKKDIVEKVGGFREGYDGSQDYDLFLRATEVCNKIGHIPKILYHWRIVPGSTSENLSRKSYALTATKKALESAIQRRGLDAEVEEGLFPNSSRVKYNIAGNPKISIIIPTKDKVEVLKTCIESVLEKTDYQNYELIIIDNQSSNENTFDYYKKLSNNPKIRIIEYPEKFNFSAINNFAVSKTESEYIVFLNNDTEVISGEWLSSMLEHAQRKEVGAVGAKLVYSNNTVQHAGIVIGIVGNPPVGGHSHKHFPKTHPGYFGRIQHISDVSAVTAACMMIRKEVFEEVGGFDEENLAIAFNDVDLCLKIRQKGYLIVYTPYAELYHHESLSRGYEDTPEKQARFVREVRYMREKWGKVIDKGDPYYSPNLTLENEDFSTRV</sequence>
<dbReference type="SUPFAM" id="SSF53335">
    <property type="entry name" value="S-adenosyl-L-methionine-dependent methyltransferases"/>
    <property type="match status" value="1"/>
</dbReference>
<dbReference type="HOGENOM" id="CLU_005003_1_1_2"/>
<dbReference type="KEGG" id="msj:MSSAC_3323"/>
<accession>A0A0E3PR73</accession>
<evidence type="ECO:0000259" key="1">
    <source>
        <dbReference type="Pfam" id="PF00535"/>
    </source>
</evidence>
<name>A0A0E3PR73_9EURY</name>
<dbReference type="InterPro" id="IPR029044">
    <property type="entry name" value="Nucleotide-diphossugar_trans"/>
</dbReference>
<organism evidence="3 4">
    <name type="scientific">Methanosarcina siciliae C2J</name>
    <dbReference type="NCBI Taxonomy" id="1434118"/>
    <lineage>
        <taxon>Archaea</taxon>
        <taxon>Methanobacteriati</taxon>
        <taxon>Methanobacteriota</taxon>
        <taxon>Stenosarchaea group</taxon>
        <taxon>Methanomicrobia</taxon>
        <taxon>Methanosarcinales</taxon>
        <taxon>Methanosarcinaceae</taxon>
        <taxon>Methanosarcina</taxon>
    </lineage>
</organism>
<dbReference type="Gene3D" id="3.90.550.10">
    <property type="entry name" value="Spore Coat Polysaccharide Biosynthesis Protein SpsA, Chain A"/>
    <property type="match status" value="2"/>
</dbReference>
<dbReference type="PANTHER" id="PTHR43179:SF7">
    <property type="entry name" value="RHAMNOSYLTRANSFERASE WBBL"/>
    <property type="match status" value="1"/>
</dbReference>
<keyword evidence="3" id="KW-0808">Transferase</keyword>
<dbReference type="CDD" id="cd04186">
    <property type="entry name" value="GT_2_like_c"/>
    <property type="match status" value="1"/>
</dbReference>
<dbReference type="Gene3D" id="3.40.50.150">
    <property type="entry name" value="Vaccinia Virus protein VP39"/>
    <property type="match status" value="1"/>
</dbReference>
<gene>
    <name evidence="3" type="ORF">MSSAC_3323</name>
</gene>
<evidence type="ECO:0000313" key="3">
    <source>
        <dbReference type="EMBL" id="AKB37913.1"/>
    </source>
</evidence>
<dbReference type="Pfam" id="PF08241">
    <property type="entry name" value="Methyltransf_11"/>
    <property type="match status" value="1"/>
</dbReference>
<dbReference type="InterPro" id="IPR013216">
    <property type="entry name" value="Methyltransf_11"/>
</dbReference>
<dbReference type="Pfam" id="PF00535">
    <property type="entry name" value="Glycos_transf_2"/>
    <property type="match status" value="2"/>
</dbReference>
<evidence type="ECO:0000313" key="4">
    <source>
        <dbReference type="Proteomes" id="UP000033123"/>
    </source>
</evidence>
<dbReference type="EMBL" id="CP009508">
    <property type="protein sequence ID" value="AKB37913.1"/>
    <property type="molecule type" value="Genomic_DNA"/>
</dbReference>
<proteinExistence type="predicted"/>
<dbReference type="CDD" id="cd02440">
    <property type="entry name" value="AdoMet_MTases"/>
    <property type="match status" value="1"/>
</dbReference>
<dbReference type="AlphaFoldDB" id="A0A0E3PR73"/>
<dbReference type="STRING" id="1434118.MSSAC_3323"/>
<dbReference type="PATRIC" id="fig|1434118.4.peg.4296"/>
<feature type="domain" description="Glycosyltransferase 2-like" evidence="1">
    <location>
        <begin position="846"/>
        <end position="1027"/>
    </location>
</feature>
<reference evidence="3 4" key="1">
    <citation type="submission" date="2014-07" db="EMBL/GenBank/DDBJ databases">
        <title>Methanogenic archaea and the global carbon cycle.</title>
        <authorList>
            <person name="Henriksen J.R."/>
            <person name="Luke J."/>
            <person name="Reinhart S."/>
            <person name="Benedict M.N."/>
            <person name="Youngblut N.D."/>
            <person name="Metcalf M.E."/>
            <person name="Whitaker R.J."/>
            <person name="Metcalf W.W."/>
        </authorList>
    </citation>
    <scope>NUCLEOTIDE SEQUENCE [LARGE SCALE GENOMIC DNA]</scope>
    <source>
        <strain evidence="3 4">C2J</strain>
    </source>
</reference>
<dbReference type="InterPro" id="IPR001173">
    <property type="entry name" value="Glyco_trans_2-like"/>
</dbReference>
<dbReference type="GeneID" id="25419331"/>
<dbReference type="GO" id="GO:0008757">
    <property type="term" value="F:S-adenosylmethionine-dependent methyltransferase activity"/>
    <property type="evidence" value="ECO:0007669"/>
    <property type="project" value="InterPro"/>
</dbReference>
<dbReference type="Proteomes" id="UP000033123">
    <property type="component" value="Chromosome"/>
</dbReference>
<dbReference type="RefSeq" id="WP_052727358.1">
    <property type="nucleotide sequence ID" value="NZ_CP009508.1"/>
</dbReference>
<dbReference type="InterPro" id="IPR029063">
    <property type="entry name" value="SAM-dependent_MTases_sf"/>
</dbReference>